<dbReference type="Pfam" id="PF01177">
    <property type="entry name" value="Asp_Glu_race"/>
    <property type="match status" value="1"/>
</dbReference>
<evidence type="ECO:0000313" key="3">
    <source>
        <dbReference type="EMBL" id="QMT41678.1"/>
    </source>
</evidence>
<evidence type="ECO:0000313" key="4">
    <source>
        <dbReference type="Proteomes" id="UP000514752"/>
    </source>
</evidence>
<dbReference type="InterPro" id="IPR015942">
    <property type="entry name" value="Asp/Glu/hydantoin_racemase"/>
</dbReference>
<dbReference type="PANTHER" id="PTHR21198:SF7">
    <property type="entry name" value="ASPARTATE-GLUTAMATE RACEMASE FAMILY"/>
    <property type="match status" value="1"/>
</dbReference>
<protein>
    <submittedName>
        <fullName evidence="3">Aspartate/glutamate racemase family protein</fullName>
    </submittedName>
</protein>
<dbReference type="NCBIfam" id="TIGR00035">
    <property type="entry name" value="asp_race"/>
    <property type="match status" value="1"/>
</dbReference>
<dbReference type="PANTHER" id="PTHR21198">
    <property type="entry name" value="GLUTAMATE RACEMASE"/>
    <property type="match status" value="1"/>
</dbReference>
<reference evidence="3 4" key="1">
    <citation type="submission" date="2020-07" db="EMBL/GenBank/DDBJ databases">
        <title>Genomic diversity of species in the Neisseriaceae family.</title>
        <authorList>
            <person name="Vincent A.T."/>
            <person name="Bernet E."/>
            <person name="Veyrier F.J."/>
        </authorList>
    </citation>
    <scope>NUCLEOTIDE SEQUENCE [LARGE SCALE GENOMIC DNA]</scope>
    <source>
        <strain evidence="3 4">DSM 22244</strain>
    </source>
</reference>
<dbReference type="GO" id="GO:0047661">
    <property type="term" value="F:amino-acid racemase activity"/>
    <property type="evidence" value="ECO:0007669"/>
    <property type="project" value="InterPro"/>
</dbReference>
<accession>A0A7D7NDP6</accession>
<organism evidence="3 4">
    <name type="scientific">Neisseria shayeganii</name>
    <dbReference type="NCBI Taxonomy" id="607712"/>
    <lineage>
        <taxon>Bacteria</taxon>
        <taxon>Pseudomonadati</taxon>
        <taxon>Pseudomonadota</taxon>
        <taxon>Betaproteobacteria</taxon>
        <taxon>Neisseriales</taxon>
        <taxon>Neisseriaceae</taxon>
        <taxon>Neisseria</taxon>
    </lineage>
</organism>
<dbReference type="InterPro" id="IPR004380">
    <property type="entry name" value="Asp_race"/>
</dbReference>
<dbReference type="KEGG" id="nsg:H3L94_10960"/>
<evidence type="ECO:0000256" key="2">
    <source>
        <dbReference type="ARBA" id="ARBA00023235"/>
    </source>
</evidence>
<evidence type="ECO:0000256" key="1">
    <source>
        <dbReference type="ARBA" id="ARBA00007847"/>
    </source>
</evidence>
<dbReference type="SUPFAM" id="SSF53681">
    <property type="entry name" value="Aspartate/glutamate racemase"/>
    <property type="match status" value="2"/>
</dbReference>
<keyword evidence="2" id="KW-0413">Isomerase</keyword>
<dbReference type="InterPro" id="IPR033134">
    <property type="entry name" value="Asp/Glu_racemase_AS_2"/>
</dbReference>
<comment type="similarity">
    <text evidence="1">Belongs to the aspartate/glutamate racemases family.</text>
</comment>
<sequence>MHEEKAMKTIGIIGGMSPESTVLYYQIINRSVNARLGGNHSADIVMHSVDFERIVALQKAGDWAAAGAILADSARRLAACGAEILVLATNTMHKVAPAIEAAVSIPLLHVVDATAAAIRAQGLDTVALLGTRFTMSDGFYRERMQRLGIATLVPTPEEQDAVHRIIFDELCLGHIESGSKARYLDIIAGLQAQGAQGVILGCTEIGLLLQAEDCVLPLFDSAEIHALSAVEFALSGVSPAA</sequence>
<proteinExistence type="inferred from homology"/>
<dbReference type="Proteomes" id="UP000514752">
    <property type="component" value="Chromosome"/>
</dbReference>
<dbReference type="InterPro" id="IPR001920">
    <property type="entry name" value="Asp/Glu_race"/>
</dbReference>
<gene>
    <name evidence="3" type="ORF">H3L94_10960</name>
</gene>
<dbReference type="EMBL" id="CP059567">
    <property type="protein sequence ID" value="QMT41678.1"/>
    <property type="molecule type" value="Genomic_DNA"/>
</dbReference>
<name>A0A7D7NDP6_9NEIS</name>
<dbReference type="PROSITE" id="PS00924">
    <property type="entry name" value="ASP_GLU_RACEMASE_2"/>
    <property type="match status" value="1"/>
</dbReference>
<dbReference type="Gene3D" id="3.40.50.1860">
    <property type="match status" value="2"/>
</dbReference>
<dbReference type="AlphaFoldDB" id="A0A7D7NDP6"/>